<evidence type="ECO:0000259" key="2">
    <source>
        <dbReference type="PROSITE" id="PS50234"/>
    </source>
</evidence>
<dbReference type="PANTHER" id="PTHR24020">
    <property type="entry name" value="COLLAGEN ALPHA"/>
    <property type="match status" value="1"/>
</dbReference>
<dbReference type="InterPro" id="IPR036465">
    <property type="entry name" value="vWFA_dom_sf"/>
</dbReference>
<dbReference type="Proteomes" id="UP000821853">
    <property type="component" value="Chromosome 4"/>
</dbReference>
<dbReference type="VEuPathDB" id="VectorBase:HLOH_057368"/>
<feature type="region of interest" description="Disordered" evidence="1">
    <location>
        <begin position="1"/>
        <end position="23"/>
    </location>
</feature>
<dbReference type="AlphaFoldDB" id="A0A9J6GCL0"/>
<dbReference type="OrthoDB" id="6515930at2759"/>
<gene>
    <name evidence="3" type="ORF">HPB48_015903</name>
</gene>
<dbReference type="InterPro" id="IPR050525">
    <property type="entry name" value="ECM_Assembly_Org"/>
</dbReference>
<dbReference type="PROSITE" id="PS50234">
    <property type="entry name" value="VWFA"/>
    <property type="match status" value="1"/>
</dbReference>
<dbReference type="InterPro" id="IPR002035">
    <property type="entry name" value="VWF_A"/>
</dbReference>
<dbReference type="Pfam" id="PF00092">
    <property type="entry name" value="VWA"/>
    <property type="match status" value="1"/>
</dbReference>
<dbReference type="CDD" id="cd01450">
    <property type="entry name" value="vWFA_subfamily_ECM"/>
    <property type="match status" value="1"/>
</dbReference>
<feature type="domain" description="VWFA" evidence="2">
    <location>
        <begin position="80"/>
        <end position="180"/>
    </location>
</feature>
<name>A0A9J6GCL0_HAELO</name>
<reference evidence="3 4" key="1">
    <citation type="journal article" date="2020" name="Cell">
        <title>Large-Scale Comparative Analyses of Tick Genomes Elucidate Their Genetic Diversity and Vector Capacities.</title>
        <authorList>
            <consortium name="Tick Genome and Microbiome Consortium (TIGMIC)"/>
            <person name="Jia N."/>
            <person name="Wang J."/>
            <person name="Shi W."/>
            <person name="Du L."/>
            <person name="Sun Y."/>
            <person name="Zhan W."/>
            <person name="Jiang J.F."/>
            <person name="Wang Q."/>
            <person name="Zhang B."/>
            <person name="Ji P."/>
            <person name="Bell-Sakyi L."/>
            <person name="Cui X.M."/>
            <person name="Yuan T.T."/>
            <person name="Jiang B.G."/>
            <person name="Yang W.F."/>
            <person name="Lam T.T."/>
            <person name="Chang Q.C."/>
            <person name="Ding S.J."/>
            <person name="Wang X.J."/>
            <person name="Zhu J.G."/>
            <person name="Ruan X.D."/>
            <person name="Zhao L."/>
            <person name="Wei J.T."/>
            <person name="Ye R.Z."/>
            <person name="Que T.C."/>
            <person name="Du C.H."/>
            <person name="Zhou Y.H."/>
            <person name="Cheng J.X."/>
            <person name="Dai P.F."/>
            <person name="Guo W.B."/>
            <person name="Han X.H."/>
            <person name="Huang E.J."/>
            <person name="Li L.F."/>
            <person name="Wei W."/>
            <person name="Gao Y.C."/>
            <person name="Liu J.Z."/>
            <person name="Shao H.Z."/>
            <person name="Wang X."/>
            <person name="Wang C.C."/>
            <person name="Yang T.C."/>
            <person name="Huo Q.B."/>
            <person name="Li W."/>
            <person name="Chen H.Y."/>
            <person name="Chen S.E."/>
            <person name="Zhou L.G."/>
            <person name="Ni X.B."/>
            <person name="Tian J.H."/>
            <person name="Sheng Y."/>
            <person name="Liu T."/>
            <person name="Pan Y.S."/>
            <person name="Xia L.Y."/>
            <person name="Li J."/>
            <person name="Zhao F."/>
            <person name="Cao W.C."/>
        </authorList>
    </citation>
    <scope>NUCLEOTIDE SEQUENCE [LARGE SCALE GENOMIC DNA]</scope>
    <source>
        <strain evidence="3">HaeL-2018</strain>
    </source>
</reference>
<evidence type="ECO:0000256" key="1">
    <source>
        <dbReference type="SAM" id="MobiDB-lite"/>
    </source>
</evidence>
<dbReference type="OMA" id="DGNDTHI"/>
<dbReference type="EMBL" id="JABSTR010000006">
    <property type="protein sequence ID" value="KAH9373130.1"/>
    <property type="molecule type" value="Genomic_DNA"/>
</dbReference>
<evidence type="ECO:0000313" key="3">
    <source>
        <dbReference type="EMBL" id="KAH9373130.1"/>
    </source>
</evidence>
<organism evidence="3 4">
    <name type="scientific">Haemaphysalis longicornis</name>
    <name type="common">Bush tick</name>
    <dbReference type="NCBI Taxonomy" id="44386"/>
    <lineage>
        <taxon>Eukaryota</taxon>
        <taxon>Metazoa</taxon>
        <taxon>Ecdysozoa</taxon>
        <taxon>Arthropoda</taxon>
        <taxon>Chelicerata</taxon>
        <taxon>Arachnida</taxon>
        <taxon>Acari</taxon>
        <taxon>Parasitiformes</taxon>
        <taxon>Ixodida</taxon>
        <taxon>Ixodoidea</taxon>
        <taxon>Ixodidae</taxon>
        <taxon>Haemaphysalinae</taxon>
        <taxon>Haemaphysalis</taxon>
    </lineage>
</organism>
<dbReference type="SUPFAM" id="SSF53300">
    <property type="entry name" value="vWA-like"/>
    <property type="match status" value="1"/>
</dbReference>
<comment type="caution">
    <text evidence="3">The sequence shown here is derived from an EMBL/GenBank/DDBJ whole genome shotgun (WGS) entry which is preliminary data.</text>
</comment>
<keyword evidence="4" id="KW-1185">Reference proteome</keyword>
<accession>A0A9J6GCL0</accession>
<proteinExistence type="predicted"/>
<dbReference type="GO" id="GO:0032991">
    <property type="term" value="C:protein-containing complex"/>
    <property type="evidence" value="ECO:0007669"/>
    <property type="project" value="UniProtKB-ARBA"/>
</dbReference>
<sequence length="180" mass="19743">MRSGRLVLSQTPASRPPARIPGATRGCRLEGNRMRGRLAHLGQLCVLLLMAAKGGQCLRLKFDLQQFVSTLEQYATQKNDVVFVLDESGSIEAENFPAEKVFVEVVARLLIVSPEFSRLAVVTYGSDHVTHIDQMTAGGDMCRFVQQLEEIPYRGGSTKTKEALEQASLLLGNARPGANR</sequence>
<protein>
    <recommendedName>
        <fullName evidence="2">VWFA domain-containing protein</fullName>
    </recommendedName>
</protein>
<dbReference type="Gene3D" id="3.40.50.410">
    <property type="entry name" value="von Willebrand factor, type A domain"/>
    <property type="match status" value="1"/>
</dbReference>
<evidence type="ECO:0000313" key="4">
    <source>
        <dbReference type="Proteomes" id="UP000821853"/>
    </source>
</evidence>
<dbReference type="PANTHER" id="PTHR24020:SF20">
    <property type="entry name" value="PH DOMAIN-CONTAINING PROTEIN"/>
    <property type="match status" value="1"/>
</dbReference>